<dbReference type="AlphaFoldDB" id="A0AAW4VW36"/>
<name>A0AAW4VW36_9FIRM</name>
<feature type="signal peptide" evidence="1">
    <location>
        <begin position="1"/>
        <end position="23"/>
    </location>
</feature>
<sequence>MKRLFRIVCAVFAATALSMGVTAAAVNDVVDMSNSTHGYVTVNYSSSARLKVGIQYNGGKTVFYDCPSGKDASFSLDKGNGKYTVTLYRNVSGTSYQQVESKSMNVTVKDSYAPYLVSTSEVQFSKGDTVSAKAAELCKNSKTDEAKVIAIYNYMASRYTYDNKLANEITSGKIIKYIPDTAATLKGTTGICYDFSSLFAAMCRSQGIPCALTKGYAGSSYHAWNKVNLNGKWYQIDLTYAVTRSVKNAKTLHDCVSPLTYTNTSDALAVAAA</sequence>
<gene>
    <name evidence="3" type="ORF">LKD22_07985</name>
</gene>
<accession>A0AAW4VW36</accession>
<organism evidence="3 4">
    <name type="scientific">Agathobaculum butyriciproducens</name>
    <dbReference type="NCBI Taxonomy" id="1628085"/>
    <lineage>
        <taxon>Bacteria</taxon>
        <taxon>Bacillati</taxon>
        <taxon>Bacillota</taxon>
        <taxon>Clostridia</taxon>
        <taxon>Eubacteriales</taxon>
        <taxon>Butyricicoccaceae</taxon>
        <taxon>Agathobaculum</taxon>
    </lineage>
</organism>
<dbReference type="RefSeq" id="WP_227600761.1">
    <property type="nucleotide sequence ID" value="NZ_JAJEPX010000021.1"/>
</dbReference>
<protein>
    <submittedName>
        <fullName evidence="3">Transglutaminase-like domain-containing protein</fullName>
    </submittedName>
</protein>
<evidence type="ECO:0000313" key="4">
    <source>
        <dbReference type="Proteomes" id="UP001298753"/>
    </source>
</evidence>
<dbReference type="SMART" id="SM00460">
    <property type="entry name" value="TGc"/>
    <property type="match status" value="1"/>
</dbReference>
<feature type="domain" description="Transglutaminase-like" evidence="2">
    <location>
        <begin position="184"/>
        <end position="240"/>
    </location>
</feature>
<dbReference type="InterPro" id="IPR002931">
    <property type="entry name" value="Transglutaminase-like"/>
</dbReference>
<evidence type="ECO:0000256" key="1">
    <source>
        <dbReference type="SAM" id="SignalP"/>
    </source>
</evidence>
<dbReference type="PANTHER" id="PTHR33490">
    <property type="entry name" value="BLR5614 PROTEIN-RELATED"/>
    <property type="match status" value="1"/>
</dbReference>
<proteinExistence type="predicted"/>
<dbReference type="SUPFAM" id="SSF54001">
    <property type="entry name" value="Cysteine proteinases"/>
    <property type="match status" value="1"/>
</dbReference>
<comment type="caution">
    <text evidence="3">The sequence shown here is derived from an EMBL/GenBank/DDBJ whole genome shotgun (WGS) entry which is preliminary data.</text>
</comment>
<keyword evidence="4" id="KW-1185">Reference proteome</keyword>
<dbReference type="Proteomes" id="UP001298753">
    <property type="component" value="Unassembled WGS sequence"/>
</dbReference>
<reference evidence="3 4" key="1">
    <citation type="submission" date="2021-10" db="EMBL/GenBank/DDBJ databases">
        <title>Anaerobic single-cell dispensing facilitates the cultivation of human gut bacteria.</title>
        <authorList>
            <person name="Afrizal A."/>
        </authorList>
    </citation>
    <scope>NUCLEOTIDE SEQUENCE [LARGE SCALE GENOMIC DNA]</scope>
    <source>
        <strain evidence="3 4">CLA-AA-H270</strain>
    </source>
</reference>
<dbReference type="PANTHER" id="PTHR33490:SF3">
    <property type="entry name" value="CONSERVED INTEGRAL MEMBRANE PROTEIN"/>
    <property type="match status" value="1"/>
</dbReference>
<dbReference type="EMBL" id="JAJEPX010000021">
    <property type="protein sequence ID" value="MCC2177065.1"/>
    <property type="molecule type" value="Genomic_DNA"/>
</dbReference>
<feature type="chain" id="PRO_5043677767" evidence="1">
    <location>
        <begin position="24"/>
        <end position="273"/>
    </location>
</feature>
<dbReference type="Pfam" id="PF01841">
    <property type="entry name" value="Transglut_core"/>
    <property type="match status" value="1"/>
</dbReference>
<evidence type="ECO:0000259" key="2">
    <source>
        <dbReference type="SMART" id="SM00460"/>
    </source>
</evidence>
<keyword evidence="1" id="KW-0732">Signal</keyword>
<evidence type="ECO:0000313" key="3">
    <source>
        <dbReference type="EMBL" id="MCC2177065.1"/>
    </source>
</evidence>
<dbReference type="InterPro" id="IPR038765">
    <property type="entry name" value="Papain-like_cys_pep_sf"/>
</dbReference>
<dbReference type="Gene3D" id="3.10.620.30">
    <property type="match status" value="1"/>
</dbReference>